<dbReference type="Gene3D" id="1.10.287.770">
    <property type="entry name" value="YojJ-like"/>
    <property type="match status" value="1"/>
</dbReference>
<comment type="similarity">
    <text evidence="11">Belongs to the amiloride-sensitive sodium channel (TC 1.A.6) family.</text>
</comment>
<dbReference type="Pfam" id="PF00858">
    <property type="entry name" value="ASC"/>
    <property type="match status" value="1"/>
</dbReference>
<evidence type="ECO:0000256" key="2">
    <source>
        <dbReference type="ARBA" id="ARBA00022448"/>
    </source>
</evidence>
<gene>
    <name evidence="13" type="ORF">CVLEPA_LOCUS30487</name>
</gene>
<keyword evidence="14" id="KW-1185">Reference proteome</keyword>
<keyword evidence="8" id="KW-0472">Membrane</keyword>
<keyword evidence="6" id="KW-0915">Sodium</keyword>
<evidence type="ECO:0000256" key="10">
    <source>
        <dbReference type="ARBA" id="ARBA00023303"/>
    </source>
</evidence>
<keyword evidence="3 11" id="KW-0894">Sodium channel</keyword>
<dbReference type="EMBL" id="CAWYQH010000163">
    <property type="protein sequence ID" value="CAK8697223.1"/>
    <property type="molecule type" value="Genomic_DNA"/>
</dbReference>
<feature type="region of interest" description="Disordered" evidence="12">
    <location>
        <begin position="26"/>
        <end position="47"/>
    </location>
</feature>
<keyword evidence="10 11" id="KW-0407">Ion channel</keyword>
<keyword evidence="2 11" id="KW-0813">Transport</keyword>
<evidence type="ECO:0000256" key="5">
    <source>
        <dbReference type="ARBA" id="ARBA00022989"/>
    </source>
</evidence>
<accession>A0ABP0GZP5</accession>
<organism evidence="13 14">
    <name type="scientific">Clavelina lepadiformis</name>
    <name type="common">Light-bulb sea squirt</name>
    <name type="synonym">Ascidia lepadiformis</name>
    <dbReference type="NCBI Taxonomy" id="159417"/>
    <lineage>
        <taxon>Eukaryota</taxon>
        <taxon>Metazoa</taxon>
        <taxon>Chordata</taxon>
        <taxon>Tunicata</taxon>
        <taxon>Ascidiacea</taxon>
        <taxon>Aplousobranchia</taxon>
        <taxon>Clavelinidae</taxon>
        <taxon>Clavelina</taxon>
    </lineage>
</organism>
<dbReference type="PANTHER" id="PTHR11690">
    <property type="entry name" value="AMILORIDE-SENSITIVE SODIUM CHANNEL-RELATED"/>
    <property type="match status" value="1"/>
</dbReference>
<dbReference type="PANTHER" id="PTHR11690:SF222">
    <property type="entry name" value="AMILORIDE-SENSITIVE SODIUM CHANNEL SUBUNIT GAMMA"/>
    <property type="match status" value="1"/>
</dbReference>
<evidence type="ECO:0000256" key="11">
    <source>
        <dbReference type="RuleBase" id="RU000679"/>
    </source>
</evidence>
<keyword evidence="5" id="KW-1133">Transmembrane helix</keyword>
<feature type="compositionally biased region" description="Polar residues" evidence="12">
    <location>
        <begin position="34"/>
        <end position="46"/>
    </location>
</feature>
<dbReference type="Gene3D" id="1.10.287.820">
    <property type="entry name" value="Acid-sensing ion channel domain"/>
    <property type="match status" value="1"/>
</dbReference>
<evidence type="ECO:0000313" key="14">
    <source>
        <dbReference type="Proteomes" id="UP001642483"/>
    </source>
</evidence>
<evidence type="ECO:0000256" key="8">
    <source>
        <dbReference type="ARBA" id="ARBA00023136"/>
    </source>
</evidence>
<evidence type="ECO:0000313" key="13">
    <source>
        <dbReference type="EMBL" id="CAK8697223.1"/>
    </source>
</evidence>
<dbReference type="InterPro" id="IPR001873">
    <property type="entry name" value="ENaC"/>
</dbReference>
<protein>
    <submittedName>
        <fullName evidence="13">Uncharacterized protein</fullName>
    </submittedName>
</protein>
<dbReference type="InterPro" id="IPR020903">
    <property type="entry name" value="ENaC_CS"/>
</dbReference>
<name>A0ABP0GZP5_CLALP</name>
<dbReference type="Proteomes" id="UP001642483">
    <property type="component" value="Unassembled WGS sequence"/>
</dbReference>
<evidence type="ECO:0000256" key="4">
    <source>
        <dbReference type="ARBA" id="ARBA00022692"/>
    </source>
</evidence>
<evidence type="ECO:0000256" key="1">
    <source>
        <dbReference type="ARBA" id="ARBA00004141"/>
    </source>
</evidence>
<evidence type="ECO:0000256" key="7">
    <source>
        <dbReference type="ARBA" id="ARBA00023065"/>
    </source>
</evidence>
<evidence type="ECO:0000256" key="6">
    <source>
        <dbReference type="ARBA" id="ARBA00023053"/>
    </source>
</evidence>
<dbReference type="PROSITE" id="PS01206">
    <property type="entry name" value="ASC"/>
    <property type="match status" value="1"/>
</dbReference>
<sequence length="407" mass="45898">MQLIDLESEEVVEKQETLSVKTEEWIKAPPTPPNLNETSKSQTNSDFGDLTKDANITELGLAVKAFQFTDSFTMHGVRYIFMKDISRMRRKSKLSQEELLAVTTIFDSLGAFVSKPANLSDFDDLNVTKFYYEKAYDYDSSWCFYKSKSCNLTYFSKTLTDTGICATFDPSQHPEDQYQTAPGQSGGFYWAQIFDPSEWVVGPFFTYEGFRIAIHEPGTKEIFVQEVGISPLPGLISEIVIERHEINLLPPPHGECGTKQLQTSDKYTRSLCTLECHTNHTVAVCGCKFVHMPGPARVCRLSEINSCQALLKDERNITNLFDPSSCNCPQDCTITSYEVHDSYAYPSQGYIDILNAGYGFNIRETGVGLRVFYQDLEYTEMNQEAVYTFQKLMCDIGGAAGLFLGCR</sequence>
<dbReference type="PRINTS" id="PR01078">
    <property type="entry name" value="AMINACHANNEL"/>
</dbReference>
<keyword evidence="4 11" id="KW-0812">Transmembrane</keyword>
<keyword evidence="9 11" id="KW-0739">Sodium transport</keyword>
<reference evidence="13 14" key="1">
    <citation type="submission" date="2024-02" db="EMBL/GenBank/DDBJ databases">
        <authorList>
            <person name="Daric V."/>
            <person name="Darras S."/>
        </authorList>
    </citation>
    <scope>NUCLEOTIDE SEQUENCE [LARGE SCALE GENOMIC DNA]</scope>
</reference>
<keyword evidence="7 11" id="KW-0406">Ion transport</keyword>
<comment type="caution">
    <text evidence="13">The sequence shown here is derived from an EMBL/GenBank/DDBJ whole genome shotgun (WGS) entry which is preliminary data.</text>
</comment>
<evidence type="ECO:0000256" key="9">
    <source>
        <dbReference type="ARBA" id="ARBA00023201"/>
    </source>
</evidence>
<evidence type="ECO:0000256" key="3">
    <source>
        <dbReference type="ARBA" id="ARBA00022461"/>
    </source>
</evidence>
<comment type="subcellular location">
    <subcellularLocation>
        <location evidence="1">Membrane</location>
        <topology evidence="1">Multi-pass membrane protein</topology>
    </subcellularLocation>
</comment>
<proteinExistence type="inferred from homology"/>
<evidence type="ECO:0000256" key="12">
    <source>
        <dbReference type="SAM" id="MobiDB-lite"/>
    </source>
</evidence>